<evidence type="ECO:0000313" key="5">
    <source>
        <dbReference type="EMBL" id="MCF4100369.1"/>
    </source>
</evidence>
<accession>A0ABS9EBV4</accession>
<dbReference type="PROSITE" id="PS50088">
    <property type="entry name" value="ANK_REPEAT"/>
    <property type="match status" value="5"/>
</dbReference>
<dbReference type="Pfam" id="PF12796">
    <property type="entry name" value="Ank_2"/>
    <property type="match status" value="3"/>
</dbReference>
<dbReference type="SUPFAM" id="SSF48403">
    <property type="entry name" value="Ankyrin repeat"/>
    <property type="match status" value="2"/>
</dbReference>
<feature type="repeat" description="ANK" evidence="3">
    <location>
        <begin position="333"/>
        <end position="365"/>
    </location>
</feature>
<protein>
    <submittedName>
        <fullName evidence="5">Ankyrin repeat domain-containing protein</fullName>
    </submittedName>
</protein>
<organism evidence="5 6">
    <name type="scientific">Gillisia lutea</name>
    <dbReference type="NCBI Taxonomy" id="2909668"/>
    <lineage>
        <taxon>Bacteria</taxon>
        <taxon>Pseudomonadati</taxon>
        <taxon>Bacteroidota</taxon>
        <taxon>Flavobacteriia</taxon>
        <taxon>Flavobacteriales</taxon>
        <taxon>Flavobacteriaceae</taxon>
        <taxon>Gillisia</taxon>
    </lineage>
</organism>
<evidence type="ECO:0000256" key="2">
    <source>
        <dbReference type="ARBA" id="ARBA00023043"/>
    </source>
</evidence>
<dbReference type="PROSITE" id="PS50297">
    <property type="entry name" value="ANK_REP_REGION"/>
    <property type="match status" value="4"/>
</dbReference>
<keyword evidence="1" id="KW-0677">Repeat</keyword>
<comment type="caution">
    <text evidence="5">The sequence shown here is derived from an EMBL/GenBank/DDBJ whole genome shotgun (WGS) entry which is preliminary data.</text>
</comment>
<feature type="repeat" description="ANK" evidence="3">
    <location>
        <begin position="93"/>
        <end position="125"/>
    </location>
</feature>
<dbReference type="InterPro" id="IPR002110">
    <property type="entry name" value="Ankyrin_rpt"/>
</dbReference>
<dbReference type="PANTHER" id="PTHR24198">
    <property type="entry name" value="ANKYRIN REPEAT AND PROTEIN KINASE DOMAIN-CONTAINING PROTEIN"/>
    <property type="match status" value="1"/>
</dbReference>
<proteinExistence type="predicted"/>
<gene>
    <name evidence="5" type="ORF">L1I30_01705</name>
</gene>
<dbReference type="InterPro" id="IPR036770">
    <property type="entry name" value="Ankyrin_rpt-contain_sf"/>
</dbReference>
<dbReference type="PRINTS" id="PR01415">
    <property type="entry name" value="ANKYRIN"/>
</dbReference>
<keyword evidence="6" id="KW-1185">Reference proteome</keyword>
<feature type="chain" id="PRO_5046309241" evidence="4">
    <location>
        <begin position="23"/>
        <end position="496"/>
    </location>
</feature>
<dbReference type="RefSeq" id="WP_236132517.1">
    <property type="nucleotide sequence ID" value="NZ_JAKGTH010000006.1"/>
</dbReference>
<dbReference type="Gene3D" id="1.25.40.20">
    <property type="entry name" value="Ankyrin repeat-containing domain"/>
    <property type="match status" value="4"/>
</dbReference>
<evidence type="ECO:0000256" key="4">
    <source>
        <dbReference type="SAM" id="SignalP"/>
    </source>
</evidence>
<keyword evidence="4" id="KW-0732">Signal</keyword>
<feature type="signal peptide" evidence="4">
    <location>
        <begin position="1"/>
        <end position="22"/>
    </location>
</feature>
<evidence type="ECO:0000256" key="3">
    <source>
        <dbReference type="PROSITE-ProRule" id="PRU00023"/>
    </source>
</evidence>
<feature type="repeat" description="ANK" evidence="3">
    <location>
        <begin position="267"/>
        <end position="299"/>
    </location>
</feature>
<evidence type="ECO:0000256" key="1">
    <source>
        <dbReference type="ARBA" id="ARBA00022737"/>
    </source>
</evidence>
<feature type="repeat" description="ANK" evidence="3">
    <location>
        <begin position="404"/>
        <end position="436"/>
    </location>
</feature>
<sequence>MKYFTNTVLQLIVFLSVTSLTAQENILLERDFWQKQPDLETVQTEVEKGNDPTQLNSNAFDPVVYALLENEKEEVIDYLLSFEGNKVEKRTHDGRTYLFWAAYGNDVKTMKKLLDKGSKLDVKDTHGNTPLTFAASTGQTNKEIYEIFEEYGTIISEDTNEDGANALLLIAPYLKDASELDYFLSKGIKLNSTDNAGNGIFNYVARNGNIKLLQQLIEKGVNYKQPNNEGGNAFLFAAQGSRGHSNSIEVYKFLKEHGLDAAAVTNTGSTALHRVAYSGDEEILNFFLKNGASAVQKDEEGNTPFLNAATRNSLENVQLLAKYVDEIDHTNNDGQTALMMAMRYNEPSVVNFLFEKGANTQLTDNSGNNLAYYLFISGKVSSDFNKKLAWLQEHDIRLNAAQMEGNNLYHIAAKANNLELLKELSGLDVDINTKNDDGLTPLHLAAMKTENDEILKYLISEGADISINTDFGESVYQLASENEILAKNKVELNFLK</sequence>
<name>A0ABS9EBV4_9FLAO</name>
<dbReference type="EMBL" id="JAKGTH010000006">
    <property type="protein sequence ID" value="MCF4100369.1"/>
    <property type="molecule type" value="Genomic_DNA"/>
</dbReference>
<dbReference type="Proteomes" id="UP001179363">
    <property type="component" value="Unassembled WGS sequence"/>
</dbReference>
<keyword evidence="2 3" id="KW-0040">ANK repeat</keyword>
<evidence type="ECO:0000313" key="6">
    <source>
        <dbReference type="Proteomes" id="UP001179363"/>
    </source>
</evidence>
<reference evidence="5" key="1">
    <citation type="submission" date="2022-01" db="EMBL/GenBank/DDBJ databases">
        <title>Gillisia lutea sp. nov., isolated from marine plastic residues from the Malvarosa beach (Valencia, Spain).</title>
        <authorList>
            <person name="Vidal-Verdu A."/>
            <person name="Molina-Menor E."/>
            <person name="Satari L."/>
            <person name="Pascual J."/>
            <person name="Pereto J."/>
            <person name="Porcar M."/>
        </authorList>
    </citation>
    <scope>NUCLEOTIDE SEQUENCE</scope>
    <source>
        <strain evidence="5">M10.2A</strain>
    </source>
</reference>
<feature type="repeat" description="ANK" evidence="3">
    <location>
        <begin position="437"/>
        <end position="470"/>
    </location>
</feature>
<dbReference type="SMART" id="SM00248">
    <property type="entry name" value="ANK"/>
    <property type="match status" value="10"/>
</dbReference>
<dbReference type="PANTHER" id="PTHR24198:SF165">
    <property type="entry name" value="ANKYRIN REPEAT-CONTAINING PROTEIN-RELATED"/>
    <property type="match status" value="1"/>
</dbReference>